<comment type="caution">
    <text evidence="10">Lacks conserved residue(s) required for the propagation of feature annotation.</text>
</comment>
<keyword evidence="2" id="KW-1003">Cell membrane</keyword>
<evidence type="ECO:0000256" key="6">
    <source>
        <dbReference type="ARBA" id="ARBA00022989"/>
    </source>
</evidence>
<keyword evidence="12" id="KW-1185">Reference proteome</keyword>
<evidence type="ECO:0000256" key="8">
    <source>
        <dbReference type="ARBA" id="ARBA00023170"/>
    </source>
</evidence>
<evidence type="ECO:0000256" key="2">
    <source>
        <dbReference type="ARBA" id="ARBA00022475"/>
    </source>
</evidence>
<dbReference type="VEuPathDB" id="VectorBase:LLONM1_000001"/>
<dbReference type="AlphaFoldDB" id="A0A3F2ZDC9"/>
<keyword evidence="3 10" id="KW-0716">Sensory transduction</keyword>
<sequence length="377" mass="43755">MSGNVEFYKELSSQIQFGFSLIRIRITKGPFVDRIKVLTVFVLIIVSCFTLLFHLSATFDGNITNNSLMTFLMLSGVLQLMLKKFSGLTINEVVFEQLMQWIRSLYNEVQDDSEIKRIISTNLQGITNFWKLAYRVVYMATFTTSSAFLLAAMLKGEEGIIFRYPFLPLNFPLSLQLRHVLQCILTYVLSYDIVYCDISIFYIGLQLYGAININYEIINYWNEDIQERPNVIKIIAKKHCDIITSINFFQDVLLWLSFTHFVTSTFILLFLFTLVRTNAAAEMAIIIICFIITELFILCFFGEIIQAKMEQLAETFYLTNWYDLSLEDKKAFLIILGMMQRTYPLKAARLYDINFNSFIQIVKMAISYCALLVTFST</sequence>
<keyword evidence="7 10" id="KW-0472">Membrane</keyword>
<keyword evidence="4 10" id="KW-0812">Transmembrane</keyword>
<organism evidence="11 12">
    <name type="scientific">Lutzomyia longipalpis</name>
    <name type="common">Sand fly</name>
    <dbReference type="NCBI Taxonomy" id="7200"/>
    <lineage>
        <taxon>Eukaryota</taxon>
        <taxon>Metazoa</taxon>
        <taxon>Ecdysozoa</taxon>
        <taxon>Arthropoda</taxon>
        <taxon>Hexapoda</taxon>
        <taxon>Insecta</taxon>
        <taxon>Pterygota</taxon>
        <taxon>Neoptera</taxon>
        <taxon>Endopterygota</taxon>
        <taxon>Diptera</taxon>
        <taxon>Nematocera</taxon>
        <taxon>Psychodoidea</taxon>
        <taxon>Psychodidae</taxon>
        <taxon>Lutzomyia</taxon>
        <taxon>Lutzomyia</taxon>
    </lineage>
</organism>
<keyword evidence="8 10" id="KW-0675">Receptor</keyword>
<reference evidence="11" key="1">
    <citation type="submission" date="2020-05" db="UniProtKB">
        <authorList>
            <consortium name="EnsemblMetazoa"/>
        </authorList>
    </citation>
    <scope>IDENTIFICATION</scope>
    <source>
        <strain evidence="11">Jacobina</strain>
    </source>
</reference>
<keyword evidence="5 10" id="KW-0552">Olfaction</keyword>
<evidence type="ECO:0000256" key="5">
    <source>
        <dbReference type="ARBA" id="ARBA00022725"/>
    </source>
</evidence>
<name>A0A3F2ZDC9_LUTLO</name>
<dbReference type="EMBL" id="AJWK01022053">
    <property type="status" value="NOT_ANNOTATED_CDS"/>
    <property type="molecule type" value="Genomic_DNA"/>
</dbReference>
<comment type="similarity">
    <text evidence="10">Belongs to the insect chemoreceptor superfamily. Heteromeric odorant receptor channel (TC 1.A.69) family.</text>
</comment>
<evidence type="ECO:0000256" key="4">
    <source>
        <dbReference type="ARBA" id="ARBA00022692"/>
    </source>
</evidence>
<keyword evidence="6 10" id="KW-1133">Transmembrane helix</keyword>
<dbReference type="GO" id="GO:0005886">
    <property type="term" value="C:plasma membrane"/>
    <property type="evidence" value="ECO:0007669"/>
    <property type="project" value="UniProtKB-SubCell"/>
</dbReference>
<protein>
    <recommendedName>
        <fullName evidence="10">Odorant receptor</fullName>
    </recommendedName>
</protein>
<dbReference type="EnsemblMetazoa" id="LLOJ010903-RA">
    <property type="protein sequence ID" value="LLOJ010903-PA"/>
    <property type="gene ID" value="LLOJ010903"/>
</dbReference>
<evidence type="ECO:0000256" key="3">
    <source>
        <dbReference type="ARBA" id="ARBA00022606"/>
    </source>
</evidence>
<dbReference type="GO" id="GO:0005549">
    <property type="term" value="F:odorant binding"/>
    <property type="evidence" value="ECO:0007669"/>
    <property type="project" value="InterPro"/>
</dbReference>
<accession>A0A3F2ZDC9</accession>
<evidence type="ECO:0000313" key="12">
    <source>
        <dbReference type="Proteomes" id="UP000092461"/>
    </source>
</evidence>
<evidence type="ECO:0000256" key="1">
    <source>
        <dbReference type="ARBA" id="ARBA00004651"/>
    </source>
</evidence>
<dbReference type="GO" id="GO:0007165">
    <property type="term" value="P:signal transduction"/>
    <property type="evidence" value="ECO:0007669"/>
    <property type="project" value="UniProtKB-KW"/>
</dbReference>
<proteinExistence type="inferred from homology"/>
<evidence type="ECO:0000313" key="11">
    <source>
        <dbReference type="EnsemblMetazoa" id="LLOJ010903-PA"/>
    </source>
</evidence>
<dbReference type="GO" id="GO:0004984">
    <property type="term" value="F:olfactory receptor activity"/>
    <property type="evidence" value="ECO:0007669"/>
    <property type="project" value="InterPro"/>
</dbReference>
<dbReference type="VEuPathDB" id="VectorBase:LLOJ010903"/>
<evidence type="ECO:0000256" key="7">
    <source>
        <dbReference type="ARBA" id="ARBA00023136"/>
    </source>
</evidence>
<feature type="transmembrane region" description="Helical" evidence="10">
    <location>
        <begin position="280"/>
        <end position="301"/>
    </location>
</feature>
<feature type="transmembrane region" description="Helical" evidence="10">
    <location>
        <begin position="184"/>
        <end position="205"/>
    </location>
</feature>
<feature type="transmembrane region" description="Helical" evidence="10">
    <location>
        <begin position="132"/>
        <end position="154"/>
    </location>
</feature>
<feature type="transmembrane region" description="Helical" evidence="10">
    <location>
        <begin position="252"/>
        <end position="274"/>
    </location>
</feature>
<dbReference type="Pfam" id="PF02949">
    <property type="entry name" value="7tm_6"/>
    <property type="match status" value="1"/>
</dbReference>
<dbReference type="InterPro" id="IPR004117">
    <property type="entry name" value="7tm6_olfct_rcpt"/>
</dbReference>
<dbReference type="PANTHER" id="PTHR21137:SF35">
    <property type="entry name" value="ODORANT RECEPTOR 19A-RELATED"/>
    <property type="match status" value="1"/>
</dbReference>
<dbReference type="PANTHER" id="PTHR21137">
    <property type="entry name" value="ODORANT RECEPTOR"/>
    <property type="match status" value="1"/>
</dbReference>
<evidence type="ECO:0000256" key="9">
    <source>
        <dbReference type="ARBA" id="ARBA00023224"/>
    </source>
</evidence>
<comment type="subcellular location">
    <subcellularLocation>
        <location evidence="1 10">Cell membrane</location>
        <topology evidence="1 10">Multi-pass membrane protein</topology>
    </subcellularLocation>
</comment>
<keyword evidence="9 10" id="KW-0807">Transducer</keyword>
<evidence type="ECO:0000256" key="10">
    <source>
        <dbReference type="RuleBase" id="RU351113"/>
    </source>
</evidence>
<feature type="transmembrane region" description="Helical" evidence="10">
    <location>
        <begin position="35"/>
        <end position="57"/>
    </location>
</feature>
<dbReference type="Proteomes" id="UP000092461">
    <property type="component" value="Unassembled WGS sequence"/>
</dbReference>